<keyword evidence="1" id="KW-0732">Signal</keyword>
<dbReference type="AlphaFoldDB" id="A0A4D7JHT2"/>
<proteinExistence type="predicted"/>
<organism evidence="2 3">
    <name type="scientific">Mangrovivirga cuniculi</name>
    <dbReference type="NCBI Taxonomy" id="2715131"/>
    <lineage>
        <taxon>Bacteria</taxon>
        <taxon>Pseudomonadati</taxon>
        <taxon>Bacteroidota</taxon>
        <taxon>Cytophagia</taxon>
        <taxon>Cytophagales</taxon>
        <taxon>Mangrovivirgaceae</taxon>
        <taxon>Mangrovivirga</taxon>
    </lineage>
</organism>
<evidence type="ECO:0000313" key="3">
    <source>
        <dbReference type="Proteomes" id="UP000298616"/>
    </source>
</evidence>
<dbReference type="RefSeq" id="WP_137091174.1">
    <property type="nucleotide sequence ID" value="NZ_CP028923.1"/>
</dbReference>
<feature type="signal peptide" evidence="1">
    <location>
        <begin position="1"/>
        <end position="18"/>
    </location>
</feature>
<sequence length="99" mass="11790">MRLLLLIGFFAFYSNSYAQDKENGSLFTRFDYFHSDIIKNRINDIIKIDSTKKACEIIFNSYDKNDILVSQLKYNQCQSNTKFAYHRREIYDKNGKILL</sequence>
<dbReference type="Proteomes" id="UP000298616">
    <property type="component" value="Chromosome"/>
</dbReference>
<accession>A0A4D7JHT2</accession>
<gene>
    <name evidence="2" type="ORF">DCC35_12890</name>
</gene>
<feature type="chain" id="PRO_5020700030" evidence="1">
    <location>
        <begin position="19"/>
        <end position="99"/>
    </location>
</feature>
<evidence type="ECO:0000313" key="2">
    <source>
        <dbReference type="EMBL" id="QCK15579.1"/>
    </source>
</evidence>
<protein>
    <submittedName>
        <fullName evidence="2">Uncharacterized protein</fullName>
    </submittedName>
</protein>
<name>A0A4D7JHT2_9BACT</name>
<dbReference type="KEGG" id="fpf:DCC35_12890"/>
<dbReference type="EMBL" id="CP028923">
    <property type="protein sequence ID" value="QCK15579.1"/>
    <property type="molecule type" value="Genomic_DNA"/>
</dbReference>
<reference evidence="2 3" key="1">
    <citation type="submission" date="2018-04" db="EMBL/GenBank/DDBJ databases">
        <title>Complete genome uncultured novel isolate.</title>
        <authorList>
            <person name="Merlino G."/>
        </authorList>
    </citation>
    <scope>NUCLEOTIDE SEQUENCE [LARGE SCALE GENOMIC DNA]</scope>
    <source>
        <strain evidence="3">R1DC9</strain>
    </source>
</reference>
<keyword evidence="3" id="KW-1185">Reference proteome</keyword>
<evidence type="ECO:0000256" key="1">
    <source>
        <dbReference type="SAM" id="SignalP"/>
    </source>
</evidence>